<keyword evidence="3" id="KW-1185">Reference proteome</keyword>
<accession>H0HWH4</accession>
<evidence type="ECO:0000313" key="2">
    <source>
        <dbReference type="EMBL" id="EHK55017.1"/>
    </source>
</evidence>
<protein>
    <submittedName>
        <fullName evidence="2">Uncharacterized protein</fullName>
    </submittedName>
</protein>
<feature type="region of interest" description="Disordered" evidence="1">
    <location>
        <begin position="38"/>
        <end position="61"/>
    </location>
</feature>
<evidence type="ECO:0000313" key="3">
    <source>
        <dbReference type="Proteomes" id="UP000003250"/>
    </source>
</evidence>
<proteinExistence type="predicted"/>
<reference evidence="2 3" key="1">
    <citation type="journal article" date="2012" name="J. Bacteriol.">
        <title>Draft Genome Sequence of Mesorhizobium alhagi CCNWXJ12-2T, a Novel Salt-Resistant Species Isolated from the Desert of Northwestern China.</title>
        <authorList>
            <person name="Zhou M."/>
            <person name="Chen W."/>
            <person name="Chen H."/>
            <person name="Wei G."/>
        </authorList>
    </citation>
    <scope>NUCLEOTIDE SEQUENCE [LARGE SCALE GENOMIC DNA]</scope>
    <source>
        <strain evidence="2 3">CCNWXJ12-2</strain>
    </source>
</reference>
<dbReference type="EMBL" id="AHAM01000184">
    <property type="protein sequence ID" value="EHK55017.1"/>
    <property type="molecule type" value="Genomic_DNA"/>
</dbReference>
<dbReference type="Proteomes" id="UP000003250">
    <property type="component" value="Unassembled WGS sequence"/>
</dbReference>
<feature type="compositionally biased region" description="Basic residues" evidence="1">
    <location>
        <begin position="39"/>
        <end position="54"/>
    </location>
</feature>
<evidence type="ECO:0000256" key="1">
    <source>
        <dbReference type="SAM" id="MobiDB-lite"/>
    </source>
</evidence>
<dbReference type="PATRIC" id="fig|1107882.3.peg.4425"/>
<sequence length="61" mass="6960">MAASVPYVIYFGRRLIALDDSRFGRINFVEYPVASGYKGMRRPRHAGNGRRTRQAKQSGQE</sequence>
<dbReference type="AlphaFoldDB" id="H0HWH4"/>
<dbReference type="RefSeq" id="WP_008838131.1">
    <property type="nucleotide sequence ID" value="NZ_AHAM01000184.1"/>
</dbReference>
<name>H0HWH4_9HYPH</name>
<gene>
    <name evidence="2" type="ORF">MAXJ12_22671</name>
</gene>
<organism evidence="2 3">
    <name type="scientific">Mesorhizobium alhagi CCNWXJ12-2</name>
    <dbReference type="NCBI Taxonomy" id="1107882"/>
    <lineage>
        <taxon>Bacteria</taxon>
        <taxon>Pseudomonadati</taxon>
        <taxon>Pseudomonadota</taxon>
        <taxon>Alphaproteobacteria</taxon>
        <taxon>Hyphomicrobiales</taxon>
        <taxon>Phyllobacteriaceae</taxon>
        <taxon>Allomesorhizobium</taxon>
    </lineage>
</organism>